<reference evidence="2" key="1">
    <citation type="submission" date="2020-09" db="EMBL/GenBank/DDBJ databases">
        <title>Brevundimonas sp. LVF2 isolated from a puddle in Goettingen, Germany.</title>
        <authorList>
            <person name="Friedrich I."/>
            <person name="Klassen A."/>
            <person name="Hannes N."/>
            <person name="Schneider D."/>
            <person name="Hertel R."/>
            <person name="Daniel R."/>
        </authorList>
    </citation>
    <scope>NUCLEOTIDE SEQUENCE</scope>
    <source>
        <strain evidence="2">LVF2</strain>
    </source>
</reference>
<dbReference type="AlphaFoldDB" id="A0A975C2E1"/>
<keyword evidence="1" id="KW-0472">Membrane</keyword>
<keyword evidence="3" id="KW-1185">Reference proteome</keyword>
<proteinExistence type="predicted"/>
<dbReference type="Proteomes" id="UP000663918">
    <property type="component" value="Chromosome"/>
</dbReference>
<keyword evidence="1" id="KW-0812">Transmembrane</keyword>
<evidence type="ECO:0000313" key="2">
    <source>
        <dbReference type="EMBL" id="QTC91592.1"/>
    </source>
</evidence>
<accession>A0A975C2E1</accession>
<dbReference type="RefSeq" id="WP_207870770.1">
    <property type="nucleotide sequence ID" value="NZ_CP062222.1"/>
</dbReference>
<name>A0A975C2E1_9CAUL</name>
<protein>
    <submittedName>
        <fullName evidence="2">Uncharacterized protein</fullName>
    </submittedName>
</protein>
<dbReference type="EMBL" id="CP062222">
    <property type="protein sequence ID" value="QTC91592.1"/>
    <property type="molecule type" value="Genomic_DNA"/>
</dbReference>
<organism evidence="2 3">
    <name type="scientific">Brevundimonas goettingensis</name>
    <dbReference type="NCBI Taxonomy" id="2774190"/>
    <lineage>
        <taxon>Bacteria</taxon>
        <taxon>Pseudomonadati</taxon>
        <taxon>Pseudomonadota</taxon>
        <taxon>Alphaproteobacteria</taxon>
        <taxon>Caulobacterales</taxon>
        <taxon>Caulobacteraceae</taxon>
        <taxon>Brevundimonas</taxon>
    </lineage>
</organism>
<evidence type="ECO:0000313" key="3">
    <source>
        <dbReference type="Proteomes" id="UP000663918"/>
    </source>
</evidence>
<gene>
    <name evidence="2" type="ORF">IFJ75_01240</name>
</gene>
<evidence type="ECO:0000256" key="1">
    <source>
        <dbReference type="SAM" id="Phobius"/>
    </source>
</evidence>
<sequence length="52" mass="5782">MILAIPVILLRMPFGVMVIILIASGRMLANPKTLEAARRALDKLKQLQAREP</sequence>
<dbReference type="KEGG" id="bgoe:IFJ75_01240"/>
<feature type="transmembrane region" description="Helical" evidence="1">
    <location>
        <begin position="12"/>
        <end position="29"/>
    </location>
</feature>
<keyword evidence="1" id="KW-1133">Transmembrane helix</keyword>